<dbReference type="OrthoDB" id="9787219at2"/>
<dbReference type="GO" id="GO:0016491">
    <property type="term" value="F:oxidoreductase activity"/>
    <property type="evidence" value="ECO:0007669"/>
    <property type="project" value="UniProtKB-KW"/>
</dbReference>
<reference evidence="4 5" key="1">
    <citation type="submission" date="2019-10" db="EMBL/GenBank/DDBJ databases">
        <title>Glaciimonas soli sp. nov., a psychrophilic bacterium isolated from the forest soil of a high elevation mountain in Taiwan.</title>
        <authorList>
            <person name="Wang L.-T."/>
            <person name="Shieh W.Y."/>
        </authorList>
    </citation>
    <scope>NUCLEOTIDE SEQUENCE [LARGE SCALE GENOMIC DNA]</scope>
    <source>
        <strain evidence="4 5">GS1</strain>
    </source>
</reference>
<dbReference type="GO" id="GO:0051287">
    <property type="term" value="F:NAD binding"/>
    <property type="evidence" value="ECO:0007669"/>
    <property type="project" value="InterPro"/>
</dbReference>
<name>A0A843YUA6_9BURK</name>
<evidence type="ECO:0000259" key="3">
    <source>
        <dbReference type="Pfam" id="PF02826"/>
    </source>
</evidence>
<dbReference type="InterPro" id="IPR036291">
    <property type="entry name" value="NAD(P)-bd_dom_sf"/>
</dbReference>
<dbReference type="SUPFAM" id="SSF51735">
    <property type="entry name" value="NAD(P)-binding Rossmann-fold domains"/>
    <property type="match status" value="1"/>
</dbReference>
<keyword evidence="1" id="KW-0560">Oxidoreductase</keyword>
<gene>
    <name evidence="4" type="ORF">GEV47_09460</name>
</gene>
<organism evidence="4 5">
    <name type="scientific">Glaciimonas soli</name>
    <dbReference type="NCBI Taxonomy" id="2590999"/>
    <lineage>
        <taxon>Bacteria</taxon>
        <taxon>Pseudomonadati</taxon>
        <taxon>Pseudomonadota</taxon>
        <taxon>Betaproteobacteria</taxon>
        <taxon>Burkholderiales</taxon>
        <taxon>Oxalobacteraceae</taxon>
        <taxon>Glaciimonas</taxon>
    </lineage>
</organism>
<comment type="caution">
    <text evidence="4">The sequence shown here is derived from an EMBL/GenBank/DDBJ whole genome shotgun (WGS) entry which is preliminary data.</text>
</comment>
<dbReference type="CDD" id="cd12164">
    <property type="entry name" value="GDH_like_2"/>
    <property type="match status" value="1"/>
</dbReference>
<dbReference type="Proteomes" id="UP000451565">
    <property type="component" value="Unassembled WGS sequence"/>
</dbReference>
<proteinExistence type="predicted"/>
<dbReference type="EMBL" id="WINI01000004">
    <property type="protein sequence ID" value="MQR00911.1"/>
    <property type="molecule type" value="Genomic_DNA"/>
</dbReference>
<dbReference type="RefSeq" id="WP_153234518.1">
    <property type="nucleotide sequence ID" value="NZ_WINI01000004.1"/>
</dbReference>
<feature type="domain" description="D-isomer specific 2-hydroxyacid dehydrogenase NAD-binding" evidence="3">
    <location>
        <begin position="104"/>
        <end position="275"/>
    </location>
</feature>
<keyword evidence="2" id="KW-0520">NAD</keyword>
<dbReference type="InterPro" id="IPR006140">
    <property type="entry name" value="D-isomer_DH_NAD-bd"/>
</dbReference>
<protein>
    <submittedName>
        <fullName evidence="4">Glyoxylate/hydroxypyruvate reductase A</fullName>
    </submittedName>
</protein>
<dbReference type="Gene3D" id="3.40.50.720">
    <property type="entry name" value="NAD(P)-binding Rossmann-like Domain"/>
    <property type="match status" value="2"/>
</dbReference>
<keyword evidence="4" id="KW-0670">Pyruvate</keyword>
<evidence type="ECO:0000313" key="5">
    <source>
        <dbReference type="Proteomes" id="UP000451565"/>
    </source>
</evidence>
<dbReference type="AlphaFoldDB" id="A0A843YUA6"/>
<sequence>MKVLFHAPSGSGMEDWIAQFSAALPEAECRHWRSGDNAHADYILAWRPPVEMFAGRRNLKAIFNLGAGVDAILQLGDSLPADVPVIRIDDGGMAVPMAEYVTHAVLGYFRQFDIYQQQAARREWKQLAPPNKKDFSVGILGLGVLGSRIAEALAHFDFPLHGWSRTKKSVPGMHCYAGDAELDAFLRATRVLVCILPLTPATRGIVNSANLQKLQHAAYVINVARGGHLVEEDLLAQIQAGQIAGATLDVFAHEPLVETHPFWKEPRITITPHISAQSVEEQTVLQITGKIRALQRGETVSGLVDRSQGY</sequence>
<dbReference type="PANTHER" id="PTHR43333:SF1">
    <property type="entry name" value="D-ISOMER SPECIFIC 2-HYDROXYACID DEHYDROGENASE NAD-BINDING DOMAIN-CONTAINING PROTEIN"/>
    <property type="match status" value="1"/>
</dbReference>
<evidence type="ECO:0000313" key="4">
    <source>
        <dbReference type="EMBL" id="MQR00911.1"/>
    </source>
</evidence>
<keyword evidence="5" id="KW-1185">Reference proteome</keyword>
<dbReference type="Pfam" id="PF02826">
    <property type="entry name" value="2-Hacid_dh_C"/>
    <property type="match status" value="1"/>
</dbReference>
<accession>A0A843YUA6</accession>
<evidence type="ECO:0000256" key="1">
    <source>
        <dbReference type="ARBA" id="ARBA00023002"/>
    </source>
</evidence>
<evidence type="ECO:0000256" key="2">
    <source>
        <dbReference type="ARBA" id="ARBA00023027"/>
    </source>
</evidence>
<dbReference type="PANTHER" id="PTHR43333">
    <property type="entry name" value="2-HACID_DH_C DOMAIN-CONTAINING PROTEIN"/>
    <property type="match status" value="1"/>
</dbReference>